<keyword evidence="4" id="KW-1185">Reference proteome</keyword>
<feature type="region of interest" description="Disordered" evidence="1">
    <location>
        <begin position="75"/>
        <end position="96"/>
    </location>
</feature>
<organism evidence="3 4">
    <name type="scientific">Adiantum capillus-veneris</name>
    <name type="common">Maidenhair fern</name>
    <dbReference type="NCBI Taxonomy" id="13818"/>
    <lineage>
        <taxon>Eukaryota</taxon>
        <taxon>Viridiplantae</taxon>
        <taxon>Streptophyta</taxon>
        <taxon>Embryophyta</taxon>
        <taxon>Tracheophyta</taxon>
        <taxon>Polypodiopsida</taxon>
        <taxon>Polypodiidae</taxon>
        <taxon>Polypodiales</taxon>
        <taxon>Pteridineae</taxon>
        <taxon>Pteridaceae</taxon>
        <taxon>Vittarioideae</taxon>
        <taxon>Adiantum</taxon>
    </lineage>
</organism>
<evidence type="ECO:0000313" key="4">
    <source>
        <dbReference type="Proteomes" id="UP000886520"/>
    </source>
</evidence>
<dbReference type="EMBL" id="JABFUD020000007">
    <property type="protein sequence ID" value="KAI5077707.1"/>
    <property type="molecule type" value="Genomic_DNA"/>
</dbReference>
<dbReference type="Proteomes" id="UP000886520">
    <property type="component" value="Chromosome 7"/>
</dbReference>
<keyword evidence="2" id="KW-0732">Signal</keyword>
<evidence type="ECO:0000256" key="2">
    <source>
        <dbReference type="SAM" id="SignalP"/>
    </source>
</evidence>
<feature type="chain" id="PRO_5039424694" description="Secreted protein" evidence="2">
    <location>
        <begin position="30"/>
        <end position="132"/>
    </location>
</feature>
<sequence length="132" mass="15169">MQTMLQLTFLFLFLWLTILCPSFISSAAARRCTRGCHVEGNPSEYAMHASYQQSLAQKTTLISRRSRRLPIDTSRKSPALYHGVDKPAETPTESEIAAENRRALRREWWSSSDPAFQADYFKARPHPPKNNR</sequence>
<name>A0A9D4ZL08_ADICA</name>
<evidence type="ECO:0000256" key="1">
    <source>
        <dbReference type="SAM" id="MobiDB-lite"/>
    </source>
</evidence>
<proteinExistence type="predicted"/>
<reference evidence="3" key="1">
    <citation type="submission" date="2021-01" db="EMBL/GenBank/DDBJ databases">
        <title>Adiantum capillus-veneris genome.</title>
        <authorList>
            <person name="Fang Y."/>
            <person name="Liao Q."/>
        </authorList>
    </citation>
    <scope>NUCLEOTIDE SEQUENCE</scope>
    <source>
        <strain evidence="3">H3</strain>
        <tissue evidence="3">Leaf</tissue>
    </source>
</reference>
<accession>A0A9D4ZL08</accession>
<dbReference type="AlphaFoldDB" id="A0A9D4ZL08"/>
<evidence type="ECO:0008006" key="5">
    <source>
        <dbReference type="Google" id="ProtNLM"/>
    </source>
</evidence>
<evidence type="ECO:0000313" key="3">
    <source>
        <dbReference type="EMBL" id="KAI5077707.1"/>
    </source>
</evidence>
<feature type="signal peptide" evidence="2">
    <location>
        <begin position="1"/>
        <end position="29"/>
    </location>
</feature>
<comment type="caution">
    <text evidence="3">The sequence shown here is derived from an EMBL/GenBank/DDBJ whole genome shotgun (WGS) entry which is preliminary data.</text>
</comment>
<gene>
    <name evidence="3" type="ORF">GOP47_0007531</name>
</gene>
<protein>
    <recommendedName>
        <fullName evidence="5">Secreted protein</fullName>
    </recommendedName>
</protein>